<sequence length="40" mass="4516">MKKGRSGTDFLAASRTSCFFARPKYNPVCLKQDFYPALPC</sequence>
<name>B0P6I8_9FIRM</name>
<evidence type="ECO:0000313" key="1">
    <source>
        <dbReference type="EMBL" id="EDS12813.1"/>
    </source>
</evidence>
<protein>
    <submittedName>
        <fullName evidence="1">Uncharacterized protein</fullName>
    </submittedName>
</protein>
<evidence type="ECO:0000313" key="2">
    <source>
        <dbReference type="Proteomes" id="UP000003803"/>
    </source>
</evidence>
<proteinExistence type="predicted"/>
<reference evidence="1" key="1">
    <citation type="submission" date="2007-11" db="EMBL/GenBank/DDBJ databases">
        <authorList>
            <person name="Fulton L."/>
            <person name="Clifton S."/>
            <person name="Fulton B."/>
            <person name="Xu J."/>
            <person name="Minx P."/>
            <person name="Pepin K.H."/>
            <person name="Johnson M."/>
            <person name="Thiruvilangam P."/>
            <person name="Bhonagiri V."/>
            <person name="Nash W.E."/>
            <person name="Mardis E.R."/>
            <person name="Wilson R.K."/>
        </authorList>
    </citation>
    <scope>NUCLEOTIDE SEQUENCE [LARGE SCALE GENOMIC DNA]</scope>
    <source>
        <strain evidence="1">DSM 17241</strain>
    </source>
</reference>
<dbReference type="Proteomes" id="UP000003803">
    <property type="component" value="Unassembled WGS sequence"/>
</dbReference>
<reference evidence="1" key="2">
    <citation type="submission" date="2013-09" db="EMBL/GenBank/DDBJ databases">
        <title>Draft genome sequence of Anaerotruncus colihominis(DSM 17241).</title>
        <authorList>
            <person name="Sudarsanam P."/>
            <person name="Ley R."/>
            <person name="Guruge J."/>
            <person name="Turnbaugh P.J."/>
            <person name="Mahowald M."/>
            <person name="Liep D."/>
            <person name="Gordon J."/>
        </authorList>
    </citation>
    <scope>NUCLEOTIDE SEQUENCE</scope>
    <source>
        <strain evidence="1">DSM 17241</strain>
    </source>
</reference>
<dbReference type="AlphaFoldDB" id="B0P6I8"/>
<keyword evidence="2" id="KW-1185">Reference proteome</keyword>
<dbReference type="EMBL" id="ABGD02000005">
    <property type="protein sequence ID" value="EDS12813.1"/>
    <property type="molecule type" value="Genomic_DNA"/>
</dbReference>
<organism evidence="1 2">
    <name type="scientific">Anaerotruncus colihominis DSM 17241</name>
    <dbReference type="NCBI Taxonomy" id="445972"/>
    <lineage>
        <taxon>Bacteria</taxon>
        <taxon>Bacillati</taxon>
        <taxon>Bacillota</taxon>
        <taxon>Clostridia</taxon>
        <taxon>Eubacteriales</taxon>
        <taxon>Oscillospiraceae</taxon>
        <taxon>Anaerotruncus</taxon>
    </lineage>
</organism>
<comment type="caution">
    <text evidence="1">The sequence shown here is derived from an EMBL/GenBank/DDBJ whole genome shotgun (WGS) entry which is preliminary data.</text>
</comment>
<dbReference type="HOGENOM" id="CLU_3283936_0_0_9"/>
<accession>B0P6I8</accession>
<gene>
    <name evidence="1" type="ORF">ANACOL_00365</name>
</gene>